<gene>
    <name evidence="1" type="ORF">T07_5387</name>
</gene>
<comment type="caution">
    <text evidence="1">The sequence shown here is derived from an EMBL/GenBank/DDBJ whole genome shotgun (WGS) entry which is preliminary data.</text>
</comment>
<dbReference type="STRING" id="6336.A0A0V0S0P3"/>
<dbReference type="EMBL" id="JYDL01000050">
    <property type="protein sequence ID" value="KRX20304.1"/>
    <property type="molecule type" value="Genomic_DNA"/>
</dbReference>
<proteinExistence type="predicted"/>
<keyword evidence="2" id="KW-1185">Reference proteome</keyword>
<dbReference type="OrthoDB" id="5916202at2759"/>
<reference evidence="1 2" key="1">
    <citation type="submission" date="2015-01" db="EMBL/GenBank/DDBJ databases">
        <title>Evolution of Trichinella species and genotypes.</title>
        <authorList>
            <person name="Korhonen P.K."/>
            <person name="Edoardo P."/>
            <person name="Giuseppe L.R."/>
            <person name="Gasser R.B."/>
        </authorList>
    </citation>
    <scope>NUCLEOTIDE SEQUENCE [LARGE SCALE GENOMIC DNA]</scope>
    <source>
        <strain evidence="1">ISS37</strain>
    </source>
</reference>
<sequence>MSSRKCLSSPDSFCHICGSFVVKSNRRKITDFVKKAYFAYFGIKLGDQDKSWATIHIVCHTCVEQLRKWSKKTLKSLPFGVPMVWREPLNHVLAMPVPHGPKAPIPSPPGIAWTELS</sequence>
<evidence type="ECO:0000313" key="1">
    <source>
        <dbReference type="EMBL" id="KRX20304.1"/>
    </source>
</evidence>
<dbReference type="AlphaFoldDB" id="A0A0V0S0P3"/>
<dbReference type="Proteomes" id="UP000054630">
    <property type="component" value="Unassembled WGS sequence"/>
</dbReference>
<organism evidence="1 2">
    <name type="scientific">Trichinella nelsoni</name>
    <dbReference type="NCBI Taxonomy" id="6336"/>
    <lineage>
        <taxon>Eukaryota</taxon>
        <taxon>Metazoa</taxon>
        <taxon>Ecdysozoa</taxon>
        <taxon>Nematoda</taxon>
        <taxon>Enoplea</taxon>
        <taxon>Dorylaimia</taxon>
        <taxon>Trichinellida</taxon>
        <taxon>Trichinellidae</taxon>
        <taxon>Trichinella</taxon>
    </lineage>
</organism>
<protein>
    <submittedName>
        <fullName evidence="1">Uncharacterized protein</fullName>
    </submittedName>
</protein>
<name>A0A0V0S0P3_9BILA</name>
<accession>A0A0V0S0P3</accession>
<evidence type="ECO:0000313" key="2">
    <source>
        <dbReference type="Proteomes" id="UP000054630"/>
    </source>
</evidence>